<name>A0AAP0PWE7_9MAGN</name>
<keyword evidence="2" id="KW-1185">Reference proteome</keyword>
<evidence type="ECO:0000313" key="1">
    <source>
        <dbReference type="EMBL" id="KAK9156954.1"/>
    </source>
</evidence>
<gene>
    <name evidence="1" type="ORF">Scep_003528</name>
</gene>
<accession>A0AAP0PWE7</accession>
<dbReference type="EMBL" id="JBBNAG010000002">
    <property type="protein sequence ID" value="KAK9156954.1"/>
    <property type="molecule type" value="Genomic_DNA"/>
</dbReference>
<comment type="caution">
    <text evidence="1">The sequence shown here is derived from an EMBL/GenBank/DDBJ whole genome shotgun (WGS) entry which is preliminary data.</text>
</comment>
<evidence type="ECO:0000313" key="2">
    <source>
        <dbReference type="Proteomes" id="UP001419268"/>
    </source>
</evidence>
<protein>
    <submittedName>
        <fullName evidence="1">Uncharacterized protein</fullName>
    </submittedName>
</protein>
<organism evidence="1 2">
    <name type="scientific">Stephania cephalantha</name>
    <dbReference type="NCBI Taxonomy" id="152367"/>
    <lineage>
        <taxon>Eukaryota</taxon>
        <taxon>Viridiplantae</taxon>
        <taxon>Streptophyta</taxon>
        <taxon>Embryophyta</taxon>
        <taxon>Tracheophyta</taxon>
        <taxon>Spermatophyta</taxon>
        <taxon>Magnoliopsida</taxon>
        <taxon>Ranunculales</taxon>
        <taxon>Menispermaceae</taxon>
        <taxon>Menispermoideae</taxon>
        <taxon>Cissampelideae</taxon>
        <taxon>Stephania</taxon>
    </lineage>
</organism>
<reference evidence="1 2" key="1">
    <citation type="submission" date="2024-01" db="EMBL/GenBank/DDBJ databases">
        <title>Genome assemblies of Stephania.</title>
        <authorList>
            <person name="Yang L."/>
        </authorList>
    </citation>
    <scope>NUCLEOTIDE SEQUENCE [LARGE SCALE GENOMIC DNA]</scope>
    <source>
        <strain evidence="1">JXDWG</strain>
        <tissue evidence="1">Leaf</tissue>
    </source>
</reference>
<dbReference type="AlphaFoldDB" id="A0AAP0PWE7"/>
<dbReference type="Proteomes" id="UP001419268">
    <property type="component" value="Unassembled WGS sequence"/>
</dbReference>
<proteinExistence type="predicted"/>
<sequence>MREVLSRYDGVLVQCICFYILQDPCLHENIRSKEVRFLSYTKAAISTSMSYNFERQEGVERAIMDFLALGNLTG</sequence>